<comment type="similarity">
    <text evidence="2">Belongs to the CDP-glycerol glycerophosphotransferase family.</text>
</comment>
<dbReference type="SUPFAM" id="SSF53756">
    <property type="entry name" value="UDP-Glycosyltransferase/glycogen phosphorylase"/>
    <property type="match status" value="1"/>
</dbReference>
<keyword evidence="6" id="KW-0472">Membrane</keyword>
<evidence type="ECO:0000256" key="2">
    <source>
        <dbReference type="ARBA" id="ARBA00010488"/>
    </source>
</evidence>
<dbReference type="GO" id="GO:0019350">
    <property type="term" value="P:teichoic acid biosynthetic process"/>
    <property type="evidence" value="ECO:0007669"/>
    <property type="project" value="UniProtKB-KW"/>
</dbReference>
<proteinExistence type="inferred from homology"/>
<evidence type="ECO:0000256" key="1">
    <source>
        <dbReference type="ARBA" id="ARBA00004202"/>
    </source>
</evidence>
<dbReference type="Gene3D" id="3.40.50.11820">
    <property type="match status" value="1"/>
</dbReference>
<keyword evidence="8" id="KW-1185">Reference proteome</keyword>
<dbReference type="Proteomes" id="UP000050833">
    <property type="component" value="Unassembled WGS sequence"/>
</dbReference>
<dbReference type="InterPro" id="IPR043149">
    <property type="entry name" value="TagF_N"/>
</dbReference>
<dbReference type="RefSeq" id="WP_055945858.1">
    <property type="nucleotide sequence ID" value="NZ_LLKB01000006.1"/>
</dbReference>
<dbReference type="AlphaFoldDB" id="A0AAW3JNM6"/>
<evidence type="ECO:0008006" key="9">
    <source>
        <dbReference type="Google" id="ProtNLM"/>
    </source>
</evidence>
<comment type="subcellular location">
    <subcellularLocation>
        <location evidence="1">Cell membrane</location>
        <topology evidence="1">Peripheral membrane protein</topology>
    </subcellularLocation>
</comment>
<name>A0AAW3JNM6_9FIRM</name>
<reference evidence="7 8" key="1">
    <citation type="submission" date="2015-10" db="EMBL/GenBank/DDBJ databases">
        <title>Butyribacter intestini gen. nov., sp. nov., a butyric acid-producing bacterium of the family Lachnospiraceae isolated from the human faeces.</title>
        <authorList>
            <person name="Zou Y."/>
            <person name="Xue W."/>
            <person name="Luo G."/>
            <person name="Lv M."/>
        </authorList>
    </citation>
    <scope>NUCLEOTIDE SEQUENCE [LARGE SCALE GENOMIC DNA]</scope>
    <source>
        <strain evidence="7 8">TF01-11</strain>
    </source>
</reference>
<evidence type="ECO:0000313" key="7">
    <source>
        <dbReference type="EMBL" id="KQC84322.1"/>
    </source>
</evidence>
<dbReference type="PANTHER" id="PTHR37316">
    <property type="entry name" value="TEICHOIC ACID GLYCEROL-PHOSPHATE PRIMASE"/>
    <property type="match status" value="1"/>
</dbReference>
<sequence>MIIKITDRLHYWGQLLLLPVYWLSFLVPRDKKIWLFGSTFGRRFADNPRYLYLYVSQHRDELGIRPIWISHNEDVVKMLNAEGYEAYMYHSLKGIWFALRGKLYLYDNYSKDINFWQSGGALKINLWHGIPLKKIQHDNVFDKFRHPKNFWGKIKNFPRNISDEKPSHYVLTTSENLRYIFSSAFKTENILIAGYPRNQVLISDDIKNIYLDEENRDRKKIISFLKKKINGGNKKMIFYMPTFRESETLFFQNFDRDDFQKFLEENNLLFCIKLHPKSKLNEEFRNIQSENIMVINKDADPYVFLKMADVLITDYSSIYFDYLLLDRPIIFFAYDLEEYLNDSREMYFDYDEFTPGEKVNDYHELKKSILRCVNLDNENRDEYSDFRKKIREKVFEYDNLKTCLASIEMISYAKKN</sequence>
<evidence type="ECO:0000256" key="3">
    <source>
        <dbReference type="ARBA" id="ARBA00022475"/>
    </source>
</evidence>
<dbReference type="PANTHER" id="PTHR37316:SF3">
    <property type="entry name" value="TEICHOIC ACID GLYCEROL-PHOSPHATE TRANSFERASE"/>
    <property type="match status" value="1"/>
</dbReference>
<keyword evidence="4" id="KW-0808">Transferase</keyword>
<gene>
    <name evidence="7" type="ORF">APZ18_13520</name>
</gene>
<dbReference type="Pfam" id="PF04464">
    <property type="entry name" value="Glyphos_transf"/>
    <property type="match status" value="1"/>
</dbReference>
<dbReference type="InterPro" id="IPR007554">
    <property type="entry name" value="Glycerophosphate_synth"/>
</dbReference>
<dbReference type="EMBL" id="LLKB01000006">
    <property type="protein sequence ID" value="KQC84322.1"/>
    <property type="molecule type" value="Genomic_DNA"/>
</dbReference>
<organism evidence="7 8">
    <name type="scientific">Butyribacter intestini</name>
    <dbReference type="NCBI Taxonomy" id="1703332"/>
    <lineage>
        <taxon>Bacteria</taxon>
        <taxon>Bacillati</taxon>
        <taxon>Bacillota</taxon>
        <taxon>Clostridia</taxon>
        <taxon>Lachnospirales</taxon>
        <taxon>Lachnospiraceae</taxon>
        <taxon>Butyribacter</taxon>
    </lineage>
</organism>
<dbReference type="GO" id="GO:0047355">
    <property type="term" value="F:CDP-glycerol glycerophosphotransferase activity"/>
    <property type="evidence" value="ECO:0007669"/>
    <property type="project" value="InterPro"/>
</dbReference>
<dbReference type="InterPro" id="IPR051612">
    <property type="entry name" value="Teichoic_Acid_Biosynth"/>
</dbReference>
<comment type="caution">
    <text evidence="7">The sequence shown here is derived from an EMBL/GenBank/DDBJ whole genome shotgun (WGS) entry which is preliminary data.</text>
</comment>
<keyword evidence="5" id="KW-0777">Teichoic acid biosynthesis</keyword>
<dbReference type="GO" id="GO:0005886">
    <property type="term" value="C:plasma membrane"/>
    <property type="evidence" value="ECO:0007669"/>
    <property type="project" value="UniProtKB-SubCell"/>
</dbReference>
<dbReference type="Gene3D" id="3.40.50.12580">
    <property type="match status" value="1"/>
</dbReference>
<protein>
    <recommendedName>
        <fullName evidence="9">CDP-glycerol:poly(Glycerophosphate) glycerophosphotransferase</fullName>
    </recommendedName>
</protein>
<evidence type="ECO:0000256" key="6">
    <source>
        <dbReference type="ARBA" id="ARBA00023136"/>
    </source>
</evidence>
<dbReference type="InterPro" id="IPR043148">
    <property type="entry name" value="TagF_C"/>
</dbReference>
<evidence type="ECO:0000256" key="5">
    <source>
        <dbReference type="ARBA" id="ARBA00022944"/>
    </source>
</evidence>
<evidence type="ECO:0000256" key="4">
    <source>
        <dbReference type="ARBA" id="ARBA00022679"/>
    </source>
</evidence>
<evidence type="ECO:0000313" key="8">
    <source>
        <dbReference type="Proteomes" id="UP000050833"/>
    </source>
</evidence>
<keyword evidence="3" id="KW-1003">Cell membrane</keyword>
<accession>A0AAW3JNM6</accession>